<gene>
    <name evidence="2" type="ORF">PMEA_00033963</name>
</gene>
<dbReference type="EMBL" id="CALNXJ010000081">
    <property type="protein sequence ID" value="CAH3161845.1"/>
    <property type="molecule type" value="Genomic_DNA"/>
</dbReference>
<dbReference type="PANTHER" id="PTHR34239">
    <property type="entry name" value="APPLE DOMAIN-CONTAINING PROTEIN"/>
    <property type="match status" value="1"/>
</dbReference>
<feature type="compositionally biased region" description="Polar residues" evidence="1">
    <location>
        <begin position="58"/>
        <end position="73"/>
    </location>
</feature>
<comment type="caution">
    <text evidence="2">The sequence shown here is derived from an EMBL/GenBank/DDBJ whole genome shotgun (WGS) entry which is preliminary data.</text>
</comment>
<feature type="compositionally biased region" description="Basic and acidic residues" evidence="1">
    <location>
        <begin position="35"/>
        <end position="56"/>
    </location>
</feature>
<organism evidence="2 3">
    <name type="scientific">Pocillopora meandrina</name>
    <dbReference type="NCBI Taxonomy" id="46732"/>
    <lineage>
        <taxon>Eukaryota</taxon>
        <taxon>Metazoa</taxon>
        <taxon>Cnidaria</taxon>
        <taxon>Anthozoa</taxon>
        <taxon>Hexacorallia</taxon>
        <taxon>Scleractinia</taxon>
        <taxon>Astrocoeniina</taxon>
        <taxon>Pocilloporidae</taxon>
        <taxon>Pocillopora</taxon>
    </lineage>
</organism>
<keyword evidence="3" id="KW-1185">Reference proteome</keyword>
<dbReference type="Proteomes" id="UP001159428">
    <property type="component" value="Unassembled WGS sequence"/>
</dbReference>
<name>A0AAU9XYQ2_9CNID</name>
<dbReference type="AlphaFoldDB" id="A0AAU9XYQ2"/>
<dbReference type="PANTHER" id="PTHR34239:SF2">
    <property type="entry name" value="TRANSPOSABLE ELEMENT P TRANSPOSASE_THAP9 CONSERVED DOMAIN-CONTAINING PROTEIN"/>
    <property type="match status" value="1"/>
</dbReference>
<evidence type="ECO:0000313" key="3">
    <source>
        <dbReference type="Proteomes" id="UP001159428"/>
    </source>
</evidence>
<sequence>MIKQLVSSITTLNSSMDHSFTEMKETLGNLAYVEESAKEEGSVNSDAEKETDKAPNKDSASTKDQNLSGSSNATNVNDQLTLTNNTNPTDPESFKEENSTLAGIASNLKLGQKNTKFAGILKEVMRVKLDDDVLTETKNRYTRPENCECLEPTQVNHLLWDKLKHDTRSSDLKLQQRIQANLRKGIIPIVLVVEQLVKVQDKNQKNY</sequence>
<proteinExistence type="predicted"/>
<feature type="region of interest" description="Disordered" evidence="1">
    <location>
        <begin position="35"/>
        <end position="97"/>
    </location>
</feature>
<feature type="compositionally biased region" description="Low complexity" evidence="1">
    <location>
        <begin position="74"/>
        <end position="91"/>
    </location>
</feature>
<accession>A0AAU9XYQ2</accession>
<evidence type="ECO:0000313" key="2">
    <source>
        <dbReference type="EMBL" id="CAH3161845.1"/>
    </source>
</evidence>
<reference evidence="2 3" key="1">
    <citation type="submission" date="2022-05" db="EMBL/GenBank/DDBJ databases">
        <authorList>
            <consortium name="Genoscope - CEA"/>
            <person name="William W."/>
        </authorList>
    </citation>
    <scope>NUCLEOTIDE SEQUENCE [LARGE SCALE GENOMIC DNA]</scope>
</reference>
<evidence type="ECO:0000256" key="1">
    <source>
        <dbReference type="SAM" id="MobiDB-lite"/>
    </source>
</evidence>
<protein>
    <submittedName>
        <fullName evidence="2">Uncharacterized protein</fullName>
    </submittedName>
</protein>